<organism evidence="6 7">
    <name type="scientific">Ostreibacterium oceani</name>
    <dbReference type="NCBI Taxonomy" id="2654998"/>
    <lineage>
        <taxon>Bacteria</taxon>
        <taxon>Pseudomonadati</taxon>
        <taxon>Pseudomonadota</taxon>
        <taxon>Gammaproteobacteria</taxon>
        <taxon>Cardiobacteriales</taxon>
        <taxon>Ostreibacteriaceae</taxon>
        <taxon>Ostreibacterium</taxon>
    </lineage>
</organism>
<dbReference type="PIRSF" id="PIRSF004848">
    <property type="entry name" value="YBL036c_PLPDEIII"/>
    <property type="match status" value="1"/>
</dbReference>
<evidence type="ECO:0000313" key="6">
    <source>
        <dbReference type="EMBL" id="MPV86746.1"/>
    </source>
</evidence>
<comment type="similarity">
    <text evidence="2 4">Belongs to the pyridoxal phosphate-binding protein YggS/PROSC family.</text>
</comment>
<dbReference type="RefSeq" id="WP_152810737.1">
    <property type="nucleotide sequence ID" value="NZ_WHNW01000010.1"/>
</dbReference>
<evidence type="ECO:0000256" key="4">
    <source>
        <dbReference type="RuleBase" id="RU004514"/>
    </source>
</evidence>
<feature type="domain" description="Alanine racemase N-terminal" evidence="5">
    <location>
        <begin position="6"/>
        <end position="224"/>
    </location>
</feature>
<dbReference type="SUPFAM" id="SSF51419">
    <property type="entry name" value="PLP-binding barrel"/>
    <property type="match status" value="1"/>
</dbReference>
<comment type="caution">
    <text evidence="6">The sequence shown here is derived from an EMBL/GenBank/DDBJ whole genome shotgun (WGS) entry which is preliminary data.</text>
</comment>
<proteinExistence type="inferred from homology"/>
<keyword evidence="1 2" id="KW-0663">Pyridoxal phosphate</keyword>
<feature type="modified residue" description="N6-(pyridoxal phosphate)lysine" evidence="2 3">
    <location>
        <position position="32"/>
    </location>
</feature>
<dbReference type="Pfam" id="PF01168">
    <property type="entry name" value="Ala_racemase_N"/>
    <property type="match status" value="1"/>
</dbReference>
<evidence type="ECO:0000256" key="2">
    <source>
        <dbReference type="HAMAP-Rule" id="MF_02087"/>
    </source>
</evidence>
<dbReference type="HAMAP" id="MF_02087">
    <property type="entry name" value="PLP_homeostasis"/>
    <property type="match status" value="1"/>
</dbReference>
<comment type="cofactor">
    <cofactor evidence="3">
        <name>pyridoxal 5'-phosphate</name>
        <dbReference type="ChEBI" id="CHEBI:597326"/>
    </cofactor>
</comment>
<evidence type="ECO:0000259" key="5">
    <source>
        <dbReference type="Pfam" id="PF01168"/>
    </source>
</evidence>
<name>A0A6N7F4C7_9GAMM</name>
<dbReference type="InterPro" id="IPR001608">
    <property type="entry name" value="Ala_racemase_N"/>
</dbReference>
<gene>
    <name evidence="6" type="ORF">GCU85_08415</name>
</gene>
<dbReference type="PANTHER" id="PTHR10146:SF14">
    <property type="entry name" value="PYRIDOXAL PHOSPHATE HOMEOSTASIS PROTEIN"/>
    <property type="match status" value="1"/>
</dbReference>
<accession>A0A6N7F4C7</accession>
<evidence type="ECO:0000313" key="7">
    <source>
        <dbReference type="Proteomes" id="UP000471298"/>
    </source>
</evidence>
<dbReference type="InterPro" id="IPR029066">
    <property type="entry name" value="PLP-binding_barrel"/>
</dbReference>
<dbReference type="EMBL" id="WHNW01000010">
    <property type="protein sequence ID" value="MPV86746.1"/>
    <property type="molecule type" value="Genomic_DNA"/>
</dbReference>
<evidence type="ECO:0000256" key="1">
    <source>
        <dbReference type="ARBA" id="ARBA00022898"/>
    </source>
</evidence>
<dbReference type="InParanoid" id="A0A6N7F4C7"/>
<comment type="function">
    <text evidence="2">Pyridoxal 5'-phosphate (PLP)-binding protein, which is involved in PLP homeostasis.</text>
</comment>
<dbReference type="InterPro" id="IPR011078">
    <property type="entry name" value="PyrdxlP_homeostasis"/>
</dbReference>
<keyword evidence="7" id="KW-1185">Reference proteome</keyword>
<reference evidence="6 7" key="1">
    <citation type="submission" date="2019-10" db="EMBL/GenBank/DDBJ databases">
        <title>Cardiobacteriales fam. a chemoheterotrophic member of the order Cardiobacteriales, and proposal of Cardiobacteriales fam. nov.</title>
        <authorList>
            <person name="Wang C."/>
        </authorList>
    </citation>
    <scope>NUCLEOTIDE SEQUENCE [LARGE SCALE GENOMIC DNA]</scope>
    <source>
        <strain evidence="6 7">ML27</strain>
    </source>
</reference>
<dbReference type="FunFam" id="3.20.20.10:FF:000018">
    <property type="entry name" value="Pyridoxal phosphate homeostasis protein"/>
    <property type="match status" value="1"/>
</dbReference>
<dbReference type="CDD" id="cd06824">
    <property type="entry name" value="PLPDE_III_Yggs_like"/>
    <property type="match status" value="1"/>
</dbReference>
<dbReference type="GO" id="GO:0030170">
    <property type="term" value="F:pyridoxal phosphate binding"/>
    <property type="evidence" value="ECO:0007669"/>
    <property type="project" value="UniProtKB-UniRule"/>
</dbReference>
<dbReference type="AlphaFoldDB" id="A0A6N7F4C7"/>
<dbReference type="FunCoup" id="A0A6N7F4C7">
    <property type="interactions" value="461"/>
</dbReference>
<dbReference type="NCBIfam" id="TIGR00044">
    <property type="entry name" value="YggS family pyridoxal phosphate-dependent enzyme"/>
    <property type="match status" value="1"/>
</dbReference>
<dbReference type="Gene3D" id="3.20.20.10">
    <property type="entry name" value="Alanine racemase"/>
    <property type="match status" value="1"/>
</dbReference>
<dbReference type="PANTHER" id="PTHR10146">
    <property type="entry name" value="PROLINE SYNTHETASE CO-TRANSCRIBED BACTERIAL HOMOLOG PROTEIN"/>
    <property type="match status" value="1"/>
</dbReference>
<dbReference type="Proteomes" id="UP000471298">
    <property type="component" value="Unassembled WGS sequence"/>
</dbReference>
<protein>
    <recommendedName>
        <fullName evidence="2">Pyridoxal phosphate homeostasis protein</fullName>
        <shortName evidence="2">PLP homeostasis protein</shortName>
    </recommendedName>
</protein>
<sequence>MITERLAQLQSDIAKISEQNSQTRPLLLAVSKCQPVARIREAVAAGQYHFGENYLQEAIDKQAIISNANIVWHYIGAIQSNKTKKIAAHFDWVHTVSDIKTAKRLSGQRPEGQPALQICLQINIDNEASKAGILPDKAAILTVVKAVSALPNIQLRGLMCIPAPKTTPEAERATFEQMQALLGWLQSEGYPLDTLSMGMSDDMASAIACGATIVRVGTAIFGARSAA</sequence>
<evidence type="ECO:0000256" key="3">
    <source>
        <dbReference type="PIRSR" id="PIRSR004848-1"/>
    </source>
</evidence>